<dbReference type="HOGENOM" id="CLU_2093640_0_0_9"/>
<dbReference type="EMBL" id="JXLG01000003">
    <property type="protein sequence ID" value="KJY62122.1"/>
    <property type="molecule type" value="Genomic_DNA"/>
</dbReference>
<dbReference type="STRING" id="303541.JF72_01030"/>
<feature type="signal peptide" evidence="2">
    <location>
        <begin position="1"/>
        <end position="23"/>
    </location>
</feature>
<gene>
    <name evidence="3" type="ORF">JF72_01030</name>
</gene>
<organism evidence="3 4">
    <name type="scientific">Lactobacillus apis</name>
    <dbReference type="NCBI Taxonomy" id="303541"/>
    <lineage>
        <taxon>Bacteria</taxon>
        <taxon>Bacillati</taxon>
        <taxon>Bacillota</taxon>
        <taxon>Bacilli</taxon>
        <taxon>Lactobacillales</taxon>
        <taxon>Lactobacillaceae</taxon>
        <taxon>Lactobacillus</taxon>
    </lineage>
</organism>
<sequence length="116" mass="12745">MNKSKFWKKILTLSTFIALSVPAATGSAISVIVNSAEESLTSQAQQLQEQTEQPIKEKDRSQQPQQNLTSSLGQQTFLIKSLAIHISTRLLLVTVKSTIGLALRVVQLLGILIKMQ</sequence>
<protein>
    <submittedName>
        <fullName evidence="3">Uncharacterized protein</fullName>
    </submittedName>
</protein>
<dbReference type="RefSeq" id="WP_046305854.1">
    <property type="nucleotide sequence ID" value="NZ_CAMKYX010000019.1"/>
</dbReference>
<evidence type="ECO:0000256" key="1">
    <source>
        <dbReference type="SAM" id="MobiDB-lite"/>
    </source>
</evidence>
<feature type="region of interest" description="Disordered" evidence="1">
    <location>
        <begin position="43"/>
        <end position="69"/>
    </location>
</feature>
<name>A0A0F4LTL9_9LACO</name>
<proteinExistence type="predicted"/>
<evidence type="ECO:0000313" key="3">
    <source>
        <dbReference type="EMBL" id="KJY62122.1"/>
    </source>
</evidence>
<dbReference type="Proteomes" id="UP000033682">
    <property type="component" value="Unassembled WGS sequence"/>
</dbReference>
<evidence type="ECO:0000256" key="2">
    <source>
        <dbReference type="SAM" id="SignalP"/>
    </source>
</evidence>
<comment type="caution">
    <text evidence="3">The sequence shown here is derived from an EMBL/GenBank/DDBJ whole genome shotgun (WGS) entry which is preliminary data.</text>
</comment>
<dbReference type="PATRIC" id="fig|303541.3.peg.245"/>
<accession>A0A0F4LTL9</accession>
<feature type="compositionally biased region" description="Low complexity" evidence="1">
    <location>
        <begin position="43"/>
        <end position="53"/>
    </location>
</feature>
<dbReference type="AlphaFoldDB" id="A0A0F4LTL9"/>
<feature type="chain" id="PRO_5038748169" evidence="2">
    <location>
        <begin position="24"/>
        <end position="116"/>
    </location>
</feature>
<keyword evidence="2" id="KW-0732">Signal</keyword>
<evidence type="ECO:0000313" key="4">
    <source>
        <dbReference type="Proteomes" id="UP000033682"/>
    </source>
</evidence>
<keyword evidence="4" id="KW-1185">Reference proteome</keyword>
<reference evidence="3 4" key="1">
    <citation type="submission" date="2015-01" db="EMBL/GenBank/DDBJ databases">
        <title>Comparative genomics of the lactic acid bacteria isolated from the honey bee gut.</title>
        <authorList>
            <person name="Ellegaard K.M."/>
            <person name="Tamarit D."/>
            <person name="Javelind E."/>
            <person name="Olofsson T."/>
            <person name="Andersson S.G."/>
            <person name="Vasquez A."/>
        </authorList>
    </citation>
    <scope>NUCLEOTIDE SEQUENCE [LARGE SCALE GENOMIC DNA]</scope>
    <source>
        <strain evidence="3 4">Hma11</strain>
    </source>
</reference>